<evidence type="ECO:0008006" key="3">
    <source>
        <dbReference type="Google" id="ProtNLM"/>
    </source>
</evidence>
<dbReference type="eggNOG" id="KOG1075">
    <property type="taxonomic scope" value="Eukaryota"/>
</dbReference>
<evidence type="ECO:0000313" key="1">
    <source>
        <dbReference type="EnsemblPlants" id="PGSC0003DMT400073755"/>
    </source>
</evidence>
<proteinExistence type="predicted"/>
<dbReference type="Proteomes" id="UP000011115">
    <property type="component" value="Unassembled WGS sequence"/>
</dbReference>
<accession>M1CSL8</accession>
<name>M1CSL8_SOLTU</name>
<dbReference type="InParanoid" id="M1CSL8"/>
<dbReference type="AlphaFoldDB" id="M1CSL8"/>
<dbReference type="EnsemblPlants" id="PGSC0003DMT400073755">
    <property type="protein sequence ID" value="PGSC0003DMT400073755"/>
    <property type="gene ID" value="PGSC0003DMG400028654"/>
</dbReference>
<reference evidence="2" key="1">
    <citation type="journal article" date="2011" name="Nature">
        <title>Genome sequence and analysis of the tuber crop potato.</title>
        <authorList>
            <consortium name="The Potato Genome Sequencing Consortium"/>
        </authorList>
    </citation>
    <scope>NUCLEOTIDE SEQUENCE [LARGE SCALE GENOMIC DNA]</scope>
    <source>
        <strain evidence="2">cv. DM1-3 516 R44</strain>
    </source>
</reference>
<reference evidence="1" key="2">
    <citation type="submission" date="2015-06" db="UniProtKB">
        <authorList>
            <consortium name="EnsemblPlants"/>
        </authorList>
    </citation>
    <scope>IDENTIFICATION</scope>
    <source>
        <strain evidence="1">DM1-3 516 R44</strain>
    </source>
</reference>
<dbReference type="PANTHER" id="PTHR33116">
    <property type="entry name" value="REVERSE TRANSCRIPTASE ZINC-BINDING DOMAIN-CONTAINING PROTEIN-RELATED-RELATED"/>
    <property type="match status" value="1"/>
</dbReference>
<organism evidence="1 2">
    <name type="scientific">Solanum tuberosum</name>
    <name type="common">Potato</name>
    <dbReference type="NCBI Taxonomy" id="4113"/>
    <lineage>
        <taxon>Eukaryota</taxon>
        <taxon>Viridiplantae</taxon>
        <taxon>Streptophyta</taxon>
        <taxon>Embryophyta</taxon>
        <taxon>Tracheophyta</taxon>
        <taxon>Spermatophyta</taxon>
        <taxon>Magnoliopsida</taxon>
        <taxon>eudicotyledons</taxon>
        <taxon>Gunneridae</taxon>
        <taxon>Pentapetalae</taxon>
        <taxon>asterids</taxon>
        <taxon>lamiids</taxon>
        <taxon>Solanales</taxon>
        <taxon>Solanaceae</taxon>
        <taxon>Solanoideae</taxon>
        <taxon>Solaneae</taxon>
        <taxon>Solanum</taxon>
    </lineage>
</organism>
<sequence>MIFEAVSGLHVNWHKSSLFPVNKVGNIQALAGILGCVVGSLPTTYLGLTLGAKSKALQIWSGVIERCEKRLAIWKGQYLSLGGRVILVNSVLDALPTYVMSLFPLPSKVRNRIDKIRRNFIWQGNNEKRALHLVNWDVLIKSRRDGGLGIRNLNAHNQSLLMKWLCRYNLETYALWRNVIHDKYGQEDQWCSKAVVSPHGVGVWKAIRSI</sequence>
<dbReference type="PANTHER" id="PTHR33116:SF78">
    <property type="entry name" value="OS12G0587133 PROTEIN"/>
    <property type="match status" value="1"/>
</dbReference>
<dbReference type="PaxDb" id="4113-PGSC0003DMT400073755"/>
<keyword evidence="2" id="KW-1185">Reference proteome</keyword>
<evidence type="ECO:0000313" key="2">
    <source>
        <dbReference type="Proteomes" id="UP000011115"/>
    </source>
</evidence>
<dbReference type="HOGENOM" id="CLU_000680_15_4_1"/>
<dbReference type="Gramene" id="PGSC0003DMT400073755">
    <property type="protein sequence ID" value="PGSC0003DMT400073755"/>
    <property type="gene ID" value="PGSC0003DMG400028654"/>
</dbReference>
<protein>
    <recommendedName>
        <fullName evidence="3">Non-LTR retroelement reverse transcriptase</fullName>
    </recommendedName>
</protein>
<dbReference type="STRING" id="4113.M1CSL8"/>
<dbReference type="OMA" id="WESSEEC"/>